<evidence type="ECO:0000256" key="2">
    <source>
        <dbReference type="SAM" id="Coils"/>
    </source>
</evidence>
<dbReference type="GO" id="GO:0005102">
    <property type="term" value="F:signaling receptor binding"/>
    <property type="evidence" value="ECO:0007669"/>
    <property type="project" value="TreeGrafter"/>
</dbReference>
<keyword evidence="2" id="KW-0175">Coiled coil</keyword>
<evidence type="ECO:0000313" key="4">
    <source>
        <dbReference type="EMBL" id="KAK7071861.1"/>
    </source>
</evidence>
<keyword evidence="1" id="KW-0472">Membrane</keyword>
<dbReference type="InterPro" id="IPR025655">
    <property type="entry name" value="PEX14"/>
</dbReference>
<proteinExistence type="inferred from homology"/>
<keyword evidence="1" id="KW-0653">Protein transport</keyword>
<sequence>GGSATGPVPPVGSLANMPVPSYPVPSPPSVWVRVRDLCNFVLIITGASYGVYHMYKNYIGPLLTGRKQKSVDESMIELQQSVVAVLKEVQSTLATLEQSLSAQNVRIQSLSAREEKGHTSQQIEELKTEITSLKGLLINRRTFPSTPSMSPSIPSWQLSKTTEKALEKPSVSVATLPTEIQNESVKPEEHLVGNCREDPDVVAELICEEPGVIMNCATETHASNPASCRENGQSADESLSLMESAGDSSDEMSQ</sequence>
<feature type="region of interest" description="Disordered" evidence="3">
    <location>
        <begin position="222"/>
        <end position="254"/>
    </location>
</feature>
<accession>A0AAN8WWU0</accession>
<keyword evidence="1" id="KW-0813">Transport</keyword>
<comment type="subcellular location">
    <subcellularLocation>
        <location evidence="1">Peroxisome membrane</location>
    </subcellularLocation>
</comment>
<name>A0AAN8WWU0_HALRR</name>
<comment type="similarity">
    <text evidence="1">Belongs to the peroxin-14 family.</text>
</comment>
<feature type="non-terminal residue" evidence="4">
    <location>
        <position position="1"/>
    </location>
</feature>
<dbReference type="PANTHER" id="PTHR23058">
    <property type="entry name" value="PEROXISOMAL MEMBRANE PROTEIN PEX14"/>
    <property type="match status" value="1"/>
</dbReference>
<dbReference type="GO" id="GO:0005778">
    <property type="term" value="C:peroxisomal membrane"/>
    <property type="evidence" value="ECO:0007669"/>
    <property type="project" value="UniProtKB-SubCell"/>
</dbReference>
<dbReference type="GO" id="GO:1990429">
    <property type="term" value="C:peroxisomal importomer complex"/>
    <property type="evidence" value="ECO:0007669"/>
    <property type="project" value="TreeGrafter"/>
</dbReference>
<evidence type="ECO:0000256" key="1">
    <source>
        <dbReference type="RuleBase" id="RU367032"/>
    </source>
</evidence>
<dbReference type="AlphaFoldDB" id="A0AAN8WWU0"/>
<keyword evidence="5" id="KW-1185">Reference proteome</keyword>
<evidence type="ECO:0000256" key="3">
    <source>
        <dbReference type="SAM" id="MobiDB-lite"/>
    </source>
</evidence>
<keyword evidence="1" id="KW-0576">Peroxisome</keyword>
<reference evidence="4 5" key="1">
    <citation type="submission" date="2023-11" db="EMBL/GenBank/DDBJ databases">
        <title>Halocaridina rubra genome assembly.</title>
        <authorList>
            <person name="Smith C."/>
        </authorList>
    </citation>
    <scope>NUCLEOTIDE SEQUENCE [LARGE SCALE GENOMIC DNA]</scope>
    <source>
        <strain evidence="4">EP-1</strain>
        <tissue evidence="4">Whole</tissue>
    </source>
</reference>
<evidence type="ECO:0000313" key="5">
    <source>
        <dbReference type="Proteomes" id="UP001381693"/>
    </source>
</evidence>
<feature type="compositionally biased region" description="Polar residues" evidence="3">
    <location>
        <begin position="222"/>
        <end position="237"/>
    </location>
</feature>
<dbReference type="Proteomes" id="UP001381693">
    <property type="component" value="Unassembled WGS sequence"/>
</dbReference>
<feature type="coiled-coil region" evidence="2">
    <location>
        <begin position="86"/>
        <end position="113"/>
    </location>
</feature>
<gene>
    <name evidence="4" type="primary">PEX14</name>
    <name evidence="4" type="ORF">SK128_003243</name>
</gene>
<dbReference type="EMBL" id="JAXCGZ010013870">
    <property type="protein sequence ID" value="KAK7071861.1"/>
    <property type="molecule type" value="Genomic_DNA"/>
</dbReference>
<organism evidence="4 5">
    <name type="scientific">Halocaridina rubra</name>
    <name type="common">Hawaiian red shrimp</name>
    <dbReference type="NCBI Taxonomy" id="373956"/>
    <lineage>
        <taxon>Eukaryota</taxon>
        <taxon>Metazoa</taxon>
        <taxon>Ecdysozoa</taxon>
        <taxon>Arthropoda</taxon>
        <taxon>Crustacea</taxon>
        <taxon>Multicrustacea</taxon>
        <taxon>Malacostraca</taxon>
        <taxon>Eumalacostraca</taxon>
        <taxon>Eucarida</taxon>
        <taxon>Decapoda</taxon>
        <taxon>Pleocyemata</taxon>
        <taxon>Caridea</taxon>
        <taxon>Atyoidea</taxon>
        <taxon>Atyidae</taxon>
        <taxon>Halocaridina</taxon>
    </lineage>
</organism>
<dbReference type="PANTHER" id="PTHR23058:SF0">
    <property type="entry name" value="PEROXISOMAL MEMBRANE PROTEIN PEX14"/>
    <property type="match status" value="1"/>
</dbReference>
<comment type="function">
    <text evidence="1">Component of the PEX13-PEX14 docking complex, a translocon channel that specifically mediates the import of peroxisomal cargo proteins bound to PEX5 receptor. The PEX13-PEX14 docking complex forms a large import pore which can be opened to a diameter of about 9 nm. Mechanistically, PEX5 receptor along with cargo proteins associates with the PEX14 subunit of the PEX13-PEX14 docking complex in the cytosol, leading to the insertion of the receptor into the organelle membrane with the concomitant translocation of the cargo into the peroxisome matrix.</text>
</comment>
<comment type="caution">
    <text evidence="4">The sequence shown here is derived from an EMBL/GenBank/DDBJ whole genome shotgun (WGS) entry which is preliminary data.</text>
</comment>
<protein>
    <recommendedName>
        <fullName evidence="1">Peroxisomal membrane protein PEX14</fullName>
    </recommendedName>
    <alternativeName>
        <fullName evidence="1">Peroxin-14</fullName>
    </alternativeName>
</protein>
<dbReference type="GO" id="GO:0016560">
    <property type="term" value="P:protein import into peroxisome matrix, docking"/>
    <property type="evidence" value="ECO:0007669"/>
    <property type="project" value="UniProtKB-UniRule"/>
</dbReference>